<dbReference type="RefSeq" id="WP_164878688.1">
    <property type="nucleotide sequence ID" value="NZ_CP034929.1"/>
</dbReference>
<name>A0ABW1QXG6_9ACTN</name>
<protein>
    <submittedName>
        <fullName evidence="2">DUF4192 domain-containing protein</fullName>
    </submittedName>
</protein>
<dbReference type="InterPro" id="IPR025447">
    <property type="entry name" value="DUF4192"/>
</dbReference>
<accession>A0ABW1QXG6</accession>
<dbReference type="EMBL" id="JBHSQI010000003">
    <property type="protein sequence ID" value="MFC6153219.1"/>
    <property type="molecule type" value="Genomic_DNA"/>
</dbReference>
<feature type="region of interest" description="Disordered" evidence="1">
    <location>
        <begin position="1"/>
        <end position="26"/>
    </location>
</feature>
<sequence>MDHNTAPHSSPSSRSRRSAPRPRLTVTSPPDLVAAVAVALGFVPTESVVMLVLAPASGPHARIDLPYPREGEEGVRSVARVLAAAGIRNHVDQVALVVFAEHHRAMSIAPGLATTMAAAGIEVTAFLGADGASCLEFVPSTGEVRGRDRGGSDLVTQPYEVLAHPFVARAVADGLPVRRDRSELEEMIAPQGDAVSRVASHTCPRCLRAQQSGPGPSDAERIRGWTRRGARFPSTRDEHLVACLLKVLDDAARAGDSDVRDATWSWVHRSEAARHVDLWVAVVRAAPVGRAVQAASVLAFHAWLAGQGALAWCALDRVAERGGSSSLATLVRDLMERSVPPHSWDPLTAVEVVSDAGASTSVVPLRGATTTPPV</sequence>
<organism evidence="2 3">
    <name type="scientific">Nocardioides yefusunii</name>
    <dbReference type="NCBI Taxonomy" id="2500546"/>
    <lineage>
        <taxon>Bacteria</taxon>
        <taxon>Bacillati</taxon>
        <taxon>Actinomycetota</taxon>
        <taxon>Actinomycetes</taxon>
        <taxon>Propionibacteriales</taxon>
        <taxon>Nocardioidaceae</taxon>
        <taxon>Nocardioides</taxon>
    </lineage>
</organism>
<gene>
    <name evidence="2" type="ORF">ACFPWU_06010</name>
</gene>
<dbReference type="Pfam" id="PF13830">
    <property type="entry name" value="DUF4192"/>
    <property type="match status" value="1"/>
</dbReference>
<evidence type="ECO:0000256" key="1">
    <source>
        <dbReference type="SAM" id="MobiDB-lite"/>
    </source>
</evidence>
<comment type="caution">
    <text evidence="2">The sequence shown here is derived from an EMBL/GenBank/DDBJ whole genome shotgun (WGS) entry which is preliminary data.</text>
</comment>
<dbReference type="Proteomes" id="UP001596098">
    <property type="component" value="Unassembled WGS sequence"/>
</dbReference>
<reference evidence="3" key="1">
    <citation type="journal article" date="2019" name="Int. J. Syst. Evol. Microbiol.">
        <title>The Global Catalogue of Microorganisms (GCM) 10K type strain sequencing project: providing services to taxonomists for standard genome sequencing and annotation.</title>
        <authorList>
            <consortium name="The Broad Institute Genomics Platform"/>
            <consortium name="The Broad Institute Genome Sequencing Center for Infectious Disease"/>
            <person name="Wu L."/>
            <person name="Ma J."/>
        </authorList>
    </citation>
    <scope>NUCLEOTIDE SEQUENCE [LARGE SCALE GENOMIC DNA]</scope>
    <source>
        <strain evidence="3">DFY28</strain>
    </source>
</reference>
<keyword evidence="3" id="KW-1185">Reference proteome</keyword>
<evidence type="ECO:0000313" key="3">
    <source>
        <dbReference type="Proteomes" id="UP001596098"/>
    </source>
</evidence>
<proteinExistence type="predicted"/>
<evidence type="ECO:0000313" key="2">
    <source>
        <dbReference type="EMBL" id="MFC6153219.1"/>
    </source>
</evidence>